<accession>X5M7F8</accession>
<reference evidence="3" key="3">
    <citation type="submission" date="2014-04" db="EMBL/GenBank/DDBJ databases">
        <title>Genome sequencing of Bartonella spp. isolated from human blood.</title>
        <authorList>
            <person name="Raoult D."/>
        </authorList>
    </citation>
    <scope>NUCLEOTIDE SEQUENCE</scope>
    <source>
        <strain evidence="3 4">BM1374165</strain>
    </source>
</reference>
<dbReference type="KEGG" id="bhs:BM1374165_00857"/>
<evidence type="ECO:0000313" key="2">
    <source>
        <dbReference type="EMBL" id="CDO46866.1"/>
    </source>
</evidence>
<dbReference type="EMBL" id="HG969191">
    <property type="protein sequence ID" value="CDO46883.1"/>
    <property type="molecule type" value="Genomic_DNA"/>
</dbReference>
<reference evidence="4" key="1">
    <citation type="submission" date="2013-11" db="EMBL/GenBank/DDBJ databases">
        <title>Genome sequencing of Bartonella spp. isolated from human blood.</title>
        <authorList>
            <person name="Raoult D."/>
        </authorList>
    </citation>
    <scope>NUCLEOTIDE SEQUENCE</scope>
    <source>
        <strain evidence="4">BM1374165</strain>
    </source>
</reference>
<dbReference type="KEGG" id="bhs:BM1374165_00756"/>
<evidence type="ECO:0000313" key="4">
    <source>
        <dbReference type="Proteomes" id="UP000019801"/>
    </source>
</evidence>
<dbReference type="KEGG" id="bhs:BM1374165_00874"/>
<organism evidence="3 4">
    <name type="scientific">Bartonella henselae</name>
    <name type="common">Rochalimaea henselae</name>
    <dbReference type="NCBI Taxonomy" id="38323"/>
    <lineage>
        <taxon>Bacteria</taxon>
        <taxon>Pseudomonadati</taxon>
        <taxon>Pseudomonadota</taxon>
        <taxon>Alphaproteobacteria</taxon>
        <taxon>Hyphomicrobiales</taxon>
        <taxon>Bartonellaceae</taxon>
        <taxon>Bartonella</taxon>
    </lineage>
</organism>
<name>X5M7F8_BARHN</name>
<dbReference type="PATRIC" id="fig|38323.4.peg.812"/>
<dbReference type="EMBL" id="HG969191">
    <property type="protein sequence ID" value="CDO46866.1"/>
    <property type="molecule type" value="Genomic_DNA"/>
</dbReference>
<gene>
    <name evidence="1" type="ORF">BM1374165_00756</name>
    <name evidence="2" type="ORF">BM1374165_00857</name>
    <name evidence="3" type="ORF">BM1374165_00874</name>
</gene>
<evidence type="ECO:0000313" key="1">
    <source>
        <dbReference type="EMBL" id="CDO46768.1"/>
    </source>
</evidence>
<dbReference type="EMBL" id="HG969191">
    <property type="protein sequence ID" value="CDO46768.1"/>
    <property type="molecule type" value="Genomic_DNA"/>
</dbReference>
<proteinExistence type="predicted"/>
<sequence length="70" mass="8386">MLSIWLQCLRLFLLFYATPILSTGQLGAELALYYHWFPLEINQMDWLDVIAYREELARLKQQEYESQMLG</sequence>
<dbReference type="AlphaFoldDB" id="X5M7F8"/>
<dbReference type="Proteomes" id="UP000019801">
    <property type="component" value="Chromosome I"/>
</dbReference>
<evidence type="ECO:0000313" key="3">
    <source>
        <dbReference type="EMBL" id="CDO46883.1"/>
    </source>
</evidence>
<reference evidence="3" key="2">
    <citation type="submission" date="2013-11" db="EMBL/GenBank/DDBJ databases">
        <authorList>
            <person name="GENOMES U."/>
        </authorList>
    </citation>
    <scope>NUCLEOTIDE SEQUENCE</scope>
    <source>
        <strain evidence="3">BM1374165</strain>
    </source>
</reference>
<protein>
    <submittedName>
        <fullName evidence="3">Uncharacterized protein</fullName>
    </submittedName>
</protein>